<feature type="transmembrane region" description="Helical" evidence="1">
    <location>
        <begin position="79"/>
        <end position="100"/>
    </location>
</feature>
<name>A0ABW5LSU9_9FLAO</name>
<dbReference type="Pfam" id="PF20556">
    <property type="entry name" value="DUF6768"/>
    <property type="match status" value="1"/>
</dbReference>
<organism evidence="2 3">
    <name type="scientific">Pseudotenacibaculum haliotis</name>
    <dbReference type="NCBI Taxonomy" id="1862138"/>
    <lineage>
        <taxon>Bacteria</taxon>
        <taxon>Pseudomonadati</taxon>
        <taxon>Bacteroidota</taxon>
        <taxon>Flavobacteriia</taxon>
        <taxon>Flavobacteriales</taxon>
        <taxon>Flavobacteriaceae</taxon>
        <taxon>Pseudotenacibaculum</taxon>
    </lineage>
</organism>
<evidence type="ECO:0000256" key="1">
    <source>
        <dbReference type="SAM" id="Phobius"/>
    </source>
</evidence>
<keyword evidence="1" id="KW-0472">Membrane</keyword>
<protein>
    <submittedName>
        <fullName evidence="2">DUF6768 family protein</fullName>
    </submittedName>
</protein>
<sequence>MKNNLEEIDQLIKETLTEQETKFYDSLEEQNAFQMLWGIFSGKNKWLMILTSIIQAAFFGLFIYCLVEFLHTDETNELIRWGLAGVVCIMASSMLKLYAWMQVERKTIIREIKRIELLLSSMSSKIS</sequence>
<dbReference type="RefSeq" id="WP_379666598.1">
    <property type="nucleotide sequence ID" value="NZ_JBHULH010000004.1"/>
</dbReference>
<evidence type="ECO:0000313" key="2">
    <source>
        <dbReference type="EMBL" id="MFD2567893.1"/>
    </source>
</evidence>
<gene>
    <name evidence="2" type="ORF">ACFSRZ_10955</name>
</gene>
<dbReference type="EMBL" id="JBHULH010000004">
    <property type="protein sequence ID" value="MFD2567893.1"/>
    <property type="molecule type" value="Genomic_DNA"/>
</dbReference>
<keyword evidence="3" id="KW-1185">Reference proteome</keyword>
<comment type="caution">
    <text evidence="2">The sequence shown here is derived from an EMBL/GenBank/DDBJ whole genome shotgun (WGS) entry which is preliminary data.</text>
</comment>
<keyword evidence="1" id="KW-0812">Transmembrane</keyword>
<evidence type="ECO:0000313" key="3">
    <source>
        <dbReference type="Proteomes" id="UP001597508"/>
    </source>
</evidence>
<dbReference type="InterPro" id="IPR046659">
    <property type="entry name" value="DUF6768"/>
</dbReference>
<reference evidence="3" key="1">
    <citation type="journal article" date="2019" name="Int. J. Syst. Evol. Microbiol.">
        <title>The Global Catalogue of Microorganisms (GCM) 10K type strain sequencing project: providing services to taxonomists for standard genome sequencing and annotation.</title>
        <authorList>
            <consortium name="The Broad Institute Genomics Platform"/>
            <consortium name="The Broad Institute Genome Sequencing Center for Infectious Disease"/>
            <person name="Wu L."/>
            <person name="Ma J."/>
        </authorList>
    </citation>
    <scope>NUCLEOTIDE SEQUENCE [LARGE SCALE GENOMIC DNA]</scope>
    <source>
        <strain evidence="3">KCTC 52127</strain>
    </source>
</reference>
<dbReference type="Proteomes" id="UP001597508">
    <property type="component" value="Unassembled WGS sequence"/>
</dbReference>
<feature type="transmembrane region" description="Helical" evidence="1">
    <location>
        <begin position="46"/>
        <end position="67"/>
    </location>
</feature>
<proteinExistence type="predicted"/>
<accession>A0ABW5LSU9</accession>
<keyword evidence="1" id="KW-1133">Transmembrane helix</keyword>